<gene>
    <name evidence="3" type="ORF">HK097_003108</name>
</gene>
<sequence length="358" mass="38917">MVLRLLVAIVRFAYGVAGLDDPFPAAITTTTTTLPPADGGTSTTTNEDTTEYESPTPAESPPTPTTASSDTEPFTPVNRRKRRHRARTTPRAIPAPLSTTNRFHVLAPNVYVADTVVPQAPRNLPAEAYFSSNRFMPLESHNNRIRAVAYLSKPTNAVESDDGFAAVAVSASETAVKQTRRKAKNIKARTSRKREDQIVLAGLVAAPLPSTAPTETVAAAAENASNVLVGPTRKSALRSASTPAKNIRARFSADTYDPVPTALTITVPGTNIPAHIFEEHRHLSVAYKVLLRGLSWYELTVLEEEQRRGAEEHAMHVELERREEVFAEGYFDVVGNSSWADLEGEASADFFALLAEKL</sequence>
<feature type="chain" id="PRO_5042038081" evidence="2">
    <location>
        <begin position="19"/>
        <end position="358"/>
    </location>
</feature>
<feature type="signal peptide" evidence="2">
    <location>
        <begin position="1"/>
        <end position="18"/>
    </location>
</feature>
<name>A0AAD5S404_9FUNG</name>
<feature type="region of interest" description="Disordered" evidence="1">
    <location>
        <begin position="30"/>
        <end position="88"/>
    </location>
</feature>
<keyword evidence="4" id="KW-1185">Reference proteome</keyword>
<accession>A0AAD5S404</accession>
<protein>
    <submittedName>
        <fullName evidence="3">Uncharacterized protein</fullName>
    </submittedName>
</protein>
<dbReference type="EMBL" id="JADGJD010001711">
    <property type="protein sequence ID" value="KAJ3038647.1"/>
    <property type="molecule type" value="Genomic_DNA"/>
</dbReference>
<comment type="caution">
    <text evidence="3">The sequence shown here is derived from an EMBL/GenBank/DDBJ whole genome shotgun (WGS) entry which is preliminary data.</text>
</comment>
<dbReference type="AlphaFoldDB" id="A0AAD5S404"/>
<proteinExistence type="predicted"/>
<feature type="compositionally biased region" description="Low complexity" evidence="1">
    <location>
        <begin position="41"/>
        <end position="57"/>
    </location>
</feature>
<feature type="compositionally biased region" description="Basic residues" evidence="1">
    <location>
        <begin position="78"/>
        <end position="88"/>
    </location>
</feature>
<organism evidence="3 4">
    <name type="scientific">Rhizophlyctis rosea</name>
    <dbReference type="NCBI Taxonomy" id="64517"/>
    <lineage>
        <taxon>Eukaryota</taxon>
        <taxon>Fungi</taxon>
        <taxon>Fungi incertae sedis</taxon>
        <taxon>Chytridiomycota</taxon>
        <taxon>Chytridiomycota incertae sedis</taxon>
        <taxon>Chytridiomycetes</taxon>
        <taxon>Rhizophlyctidales</taxon>
        <taxon>Rhizophlyctidaceae</taxon>
        <taxon>Rhizophlyctis</taxon>
    </lineage>
</organism>
<reference evidence="3" key="1">
    <citation type="submission" date="2020-05" db="EMBL/GenBank/DDBJ databases">
        <title>Phylogenomic resolution of chytrid fungi.</title>
        <authorList>
            <person name="Stajich J.E."/>
            <person name="Amses K."/>
            <person name="Simmons R."/>
            <person name="Seto K."/>
            <person name="Myers J."/>
            <person name="Bonds A."/>
            <person name="Quandt C.A."/>
            <person name="Barry K."/>
            <person name="Liu P."/>
            <person name="Grigoriev I."/>
            <person name="Longcore J.E."/>
            <person name="James T.Y."/>
        </authorList>
    </citation>
    <scope>NUCLEOTIDE SEQUENCE</scope>
    <source>
        <strain evidence="3">JEL0318</strain>
    </source>
</reference>
<evidence type="ECO:0000256" key="1">
    <source>
        <dbReference type="SAM" id="MobiDB-lite"/>
    </source>
</evidence>
<evidence type="ECO:0000313" key="3">
    <source>
        <dbReference type="EMBL" id="KAJ3038647.1"/>
    </source>
</evidence>
<keyword evidence="2" id="KW-0732">Signal</keyword>
<evidence type="ECO:0000313" key="4">
    <source>
        <dbReference type="Proteomes" id="UP001212841"/>
    </source>
</evidence>
<evidence type="ECO:0000256" key="2">
    <source>
        <dbReference type="SAM" id="SignalP"/>
    </source>
</evidence>
<dbReference type="Proteomes" id="UP001212841">
    <property type="component" value="Unassembled WGS sequence"/>
</dbReference>